<gene>
    <name evidence="3" type="primary">LOC108628939</name>
</gene>
<evidence type="ECO:0000313" key="3">
    <source>
        <dbReference type="RefSeq" id="XP_017886662.1"/>
    </source>
</evidence>
<name>A0AAJ7J8L7_9HYME</name>
<keyword evidence="2" id="KW-1185">Reference proteome</keyword>
<protein>
    <submittedName>
        <fullName evidence="3">Uncharacterized protein LOC108628939</fullName>
    </submittedName>
</protein>
<accession>A0AAJ7J8L7</accession>
<dbReference type="AlphaFoldDB" id="A0AAJ7J8L7"/>
<reference evidence="3" key="1">
    <citation type="submission" date="2025-08" db="UniProtKB">
        <authorList>
            <consortium name="RefSeq"/>
        </authorList>
    </citation>
    <scope>IDENTIFICATION</scope>
    <source>
        <tissue evidence="3">Whole body</tissue>
    </source>
</reference>
<dbReference type="KEGG" id="ccal:108628939"/>
<sequence length="149" mass="16628">MHLHNYVQMGTKEAKEQNGGRLQRQQGLQNLFLGRKVGTTRWWGLVLDGGMLGKRGSEPCGINSEIPERQQSGHVDGALKFKITPLSTLTYLPHLLKIIQDASNRGQSLSHGHVQPMQLPQLSRLSQLLPAVTQPNSVYQQCCAFYLIL</sequence>
<proteinExistence type="predicted"/>
<evidence type="ECO:0000313" key="2">
    <source>
        <dbReference type="Proteomes" id="UP000694925"/>
    </source>
</evidence>
<evidence type="ECO:0000256" key="1">
    <source>
        <dbReference type="SAM" id="MobiDB-lite"/>
    </source>
</evidence>
<dbReference type="Proteomes" id="UP000694925">
    <property type="component" value="Unplaced"/>
</dbReference>
<organism evidence="2 3">
    <name type="scientific">Ceratina calcarata</name>
    <dbReference type="NCBI Taxonomy" id="156304"/>
    <lineage>
        <taxon>Eukaryota</taxon>
        <taxon>Metazoa</taxon>
        <taxon>Ecdysozoa</taxon>
        <taxon>Arthropoda</taxon>
        <taxon>Hexapoda</taxon>
        <taxon>Insecta</taxon>
        <taxon>Pterygota</taxon>
        <taxon>Neoptera</taxon>
        <taxon>Endopterygota</taxon>
        <taxon>Hymenoptera</taxon>
        <taxon>Apocrita</taxon>
        <taxon>Aculeata</taxon>
        <taxon>Apoidea</taxon>
        <taxon>Anthophila</taxon>
        <taxon>Apidae</taxon>
        <taxon>Ceratina</taxon>
        <taxon>Zadontomerus</taxon>
    </lineage>
</organism>
<dbReference type="RefSeq" id="XP_017886662.1">
    <property type="nucleotide sequence ID" value="XM_018031173.2"/>
</dbReference>
<feature type="region of interest" description="Disordered" evidence="1">
    <location>
        <begin position="1"/>
        <end position="21"/>
    </location>
</feature>
<dbReference type="GeneID" id="108628939"/>